<dbReference type="InterPro" id="IPR001789">
    <property type="entry name" value="Sig_transdc_resp-reg_receiver"/>
</dbReference>
<keyword evidence="6" id="KW-1185">Reference proteome</keyword>
<dbReference type="RefSeq" id="WP_156203929.1">
    <property type="nucleotide sequence ID" value="NZ_CP046457.1"/>
</dbReference>
<accession>A0A6I6DD36</accession>
<gene>
    <name evidence="5" type="ORF">SYNTR_1516</name>
</gene>
<dbReference type="PROSITE" id="PS50110">
    <property type="entry name" value="RESPONSE_REGULATORY"/>
    <property type="match status" value="1"/>
</dbReference>
<dbReference type="Proteomes" id="UP000426444">
    <property type="component" value="Chromosome"/>
</dbReference>
<dbReference type="Pfam" id="PF13614">
    <property type="entry name" value="AAA_31"/>
    <property type="match status" value="1"/>
</dbReference>
<dbReference type="Pfam" id="PF00072">
    <property type="entry name" value="Response_reg"/>
    <property type="match status" value="1"/>
</dbReference>
<dbReference type="SUPFAM" id="SSF52172">
    <property type="entry name" value="CheY-like"/>
    <property type="match status" value="1"/>
</dbReference>
<keyword evidence="3" id="KW-0597">Phosphoprotein</keyword>
<dbReference type="SMART" id="SM00448">
    <property type="entry name" value="REC"/>
    <property type="match status" value="1"/>
</dbReference>
<dbReference type="InterPro" id="IPR027417">
    <property type="entry name" value="P-loop_NTPase"/>
</dbReference>
<dbReference type="InterPro" id="IPR025669">
    <property type="entry name" value="AAA_dom"/>
</dbReference>
<dbReference type="GO" id="GO:0016887">
    <property type="term" value="F:ATP hydrolysis activity"/>
    <property type="evidence" value="ECO:0007669"/>
    <property type="project" value="TreeGrafter"/>
</dbReference>
<dbReference type="PANTHER" id="PTHR43384:SF13">
    <property type="entry name" value="SLR0110 PROTEIN"/>
    <property type="match status" value="1"/>
</dbReference>
<dbReference type="GO" id="GO:0009898">
    <property type="term" value="C:cytoplasmic side of plasma membrane"/>
    <property type="evidence" value="ECO:0007669"/>
    <property type="project" value="TreeGrafter"/>
</dbReference>
<dbReference type="GO" id="GO:0000160">
    <property type="term" value="P:phosphorelay signal transduction system"/>
    <property type="evidence" value="ECO:0007669"/>
    <property type="project" value="InterPro"/>
</dbReference>
<evidence type="ECO:0000256" key="3">
    <source>
        <dbReference type="PROSITE-ProRule" id="PRU00169"/>
    </source>
</evidence>
<name>A0A6I6DD36_9FIRM</name>
<dbReference type="CDD" id="cd17535">
    <property type="entry name" value="REC_NarL-like"/>
    <property type="match status" value="1"/>
</dbReference>
<feature type="domain" description="Response regulatory" evidence="4">
    <location>
        <begin position="5"/>
        <end position="121"/>
    </location>
</feature>
<dbReference type="SUPFAM" id="SSF52540">
    <property type="entry name" value="P-loop containing nucleoside triphosphate hydrolases"/>
    <property type="match status" value="1"/>
</dbReference>
<organism evidence="5 6">
    <name type="scientific">Candidatus Syntrophocurvum alkaliphilum</name>
    <dbReference type="NCBI Taxonomy" id="2293317"/>
    <lineage>
        <taxon>Bacteria</taxon>
        <taxon>Bacillati</taxon>
        <taxon>Bacillota</taxon>
        <taxon>Clostridia</taxon>
        <taxon>Eubacteriales</taxon>
        <taxon>Syntrophomonadaceae</taxon>
        <taxon>Candidatus Syntrophocurvum</taxon>
    </lineage>
</organism>
<dbReference type="InterPro" id="IPR050625">
    <property type="entry name" value="ParA/MinD_ATPase"/>
</dbReference>
<reference evidence="6" key="1">
    <citation type="journal article" date="2019" name="Microbiology">
        <title>Complete Genome Sequence of an Uncultured Bacterium of the Candidate Phylum Bipolaricaulota.</title>
        <authorList>
            <person name="Kadnikov V.V."/>
            <person name="Mardanov A.V."/>
            <person name="Beletsky A.V."/>
            <person name="Frank Y.A."/>
            <person name="Karnachuk O.V."/>
            <person name="Ravin N.V."/>
        </authorList>
    </citation>
    <scope>NUCLEOTIDE SEQUENCE [LARGE SCALE GENOMIC DNA]</scope>
</reference>
<dbReference type="GO" id="GO:0005524">
    <property type="term" value="F:ATP binding"/>
    <property type="evidence" value="ECO:0007669"/>
    <property type="project" value="TreeGrafter"/>
</dbReference>
<evidence type="ECO:0000256" key="2">
    <source>
        <dbReference type="ARBA" id="ARBA00024867"/>
    </source>
</evidence>
<feature type="modified residue" description="4-aspartylphosphate" evidence="3">
    <location>
        <position position="56"/>
    </location>
</feature>
<evidence type="ECO:0000313" key="6">
    <source>
        <dbReference type="Proteomes" id="UP000426444"/>
    </source>
</evidence>
<dbReference type="AlphaFoldDB" id="A0A6I6DD36"/>
<dbReference type="OrthoDB" id="9794577at2"/>
<dbReference type="InterPro" id="IPR058245">
    <property type="entry name" value="NreC/VraR/RcsB-like_REC"/>
</dbReference>
<dbReference type="Gene3D" id="3.40.50.300">
    <property type="entry name" value="P-loop containing nucleotide triphosphate hydrolases"/>
    <property type="match status" value="1"/>
</dbReference>
<dbReference type="InterPro" id="IPR011006">
    <property type="entry name" value="CheY-like_superfamily"/>
</dbReference>
<proteinExistence type="predicted"/>
<evidence type="ECO:0000256" key="1">
    <source>
        <dbReference type="ARBA" id="ARBA00018672"/>
    </source>
</evidence>
<evidence type="ECO:0000259" key="4">
    <source>
        <dbReference type="PROSITE" id="PS50110"/>
    </source>
</evidence>
<protein>
    <recommendedName>
        <fullName evidence="1">Stage 0 sporulation protein A homolog</fullName>
    </recommendedName>
</protein>
<evidence type="ECO:0000313" key="5">
    <source>
        <dbReference type="EMBL" id="QGU00110.1"/>
    </source>
</evidence>
<dbReference type="GO" id="GO:0005829">
    <property type="term" value="C:cytosol"/>
    <property type="evidence" value="ECO:0007669"/>
    <property type="project" value="TreeGrafter"/>
</dbReference>
<comment type="function">
    <text evidence="2">May play the central regulatory role in sporulation. It may be an element of the effector pathway responsible for the activation of sporulation genes in response to nutritional stress. Spo0A may act in concert with spo0H (a sigma factor) to control the expression of some genes that are critical to the sporulation process.</text>
</comment>
<dbReference type="GO" id="GO:0051782">
    <property type="term" value="P:negative regulation of cell division"/>
    <property type="evidence" value="ECO:0007669"/>
    <property type="project" value="TreeGrafter"/>
</dbReference>
<dbReference type="Gene3D" id="3.40.50.2300">
    <property type="match status" value="1"/>
</dbReference>
<sequence length="501" mass="55820">MEKITLLLADDNEYMRFVIKEMLQSDNAIRVIGEAQDGKEVLETIKVIKPEVIVMDVGMPVIDGLEATRLISQYYSDINIILISINDERHYFKEAMQAGAKEYLIKPIVPNDLIRAIKTVATFSRKRLGVDINQLDDELSVSKDAPTNSTQEAIKTIPDYTVENIPQNKHIYADNQVEENVATKEEKGYFKNPISKSSIISAVKNITGLNGKREEETNSLSTEVEISEESTNGVLENNIEEQENDFLDSKEDLNSPDIEIENPKVISVFGTKGGVGKSIVCSNLAVALAQKYKNKVGLIDLDIQFGDIGVILNVNPKKTFSELVLEEDLTQEILEEYLYESNRIKLLAAPNKPEFADLVTPDGVEQVIKLFKKMHEYIFIDTPSFIDDKTLAALEASDLILLVVSLDLPTISNMKKSIDILKSLSLLSKTRLIINRSTGANGIDTVEIEKVLEMEVMADIASDGKLVTTSLNRGVPFVRMNPKAEISKNIKSLMSIVEGYN</sequence>
<dbReference type="EMBL" id="CP046457">
    <property type="protein sequence ID" value="QGU00110.1"/>
    <property type="molecule type" value="Genomic_DNA"/>
</dbReference>
<dbReference type="PANTHER" id="PTHR43384">
    <property type="entry name" value="SEPTUM SITE-DETERMINING PROTEIN MIND HOMOLOG, CHLOROPLASTIC-RELATED"/>
    <property type="match status" value="1"/>
</dbReference>
<dbReference type="KEGG" id="salq:SYNTR_1516"/>